<proteinExistence type="predicted"/>
<dbReference type="SMART" id="SM00358">
    <property type="entry name" value="DSRM"/>
    <property type="match status" value="1"/>
</dbReference>
<accession>A0A2G9TTP6</accession>
<dbReference type="SUPFAM" id="SSF54768">
    <property type="entry name" value="dsRNA-binding domain-like"/>
    <property type="match status" value="1"/>
</dbReference>
<keyword evidence="3" id="KW-1185">Reference proteome</keyword>
<dbReference type="OrthoDB" id="272303at2759"/>
<evidence type="ECO:0000259" key="1">
    <source>
        <dbReference type="SMART" id="SM00358"/>
    </source>
</evidence>
<evidence type="ECO:0000313" key="2">
    <source>
        <dbReference type="EMBL" id="PIO61383.1"/>
    </source>
</evidence>
<dbReference type="AlphaFoldDB" id="A0A2G9TTP6"/>
<evidence type="ECO:0000313" key="3">
    <source>
        <dbReference type="Proteomes" id="UP000230423"/>
    </source>
</evidence>
<sequence>MTKYVVQRILGSNQDRDPRGRQTVLAGSVQEICRAWGCEGKYDECRKERARRQCKRRNSDEIADYEYYDVTFPLKKLKDAQNSSETPKCVLFNYCKEMNVGKPVYASHQRVEDKRFEGSVEVFGKKFRSRKGQPNIRMAEQVAALAALIGLNLRHRLKGEWEE</sequence>
<reference evidence="2 3" key="1">
    <citation type="submission" date="2015-09" db="EMBL/GenBank/DDBJ databases">
        <title>Draft genome of the parasitic nematode Teladorsagia circumcincta isolate WARC Sus (inbred).</title>
        <authorList>
            <person name="Mitreva M."/>
        </authorList>
    </citation>
    <scope>NUCLEOTIDE SEQUENCE [LARGE SCALE GENOMIC DNA]</scope>
    <source>
        <strain evidence="2 3">S</strain>
    </source>
</reference>
<dbReference type="InterPro" id="IPR044463">
    <property type="entry name" value="DUS2_DSRM"/>
</dbReference>
<name>A0A2G9TTP6_TELCI</name>
<dbReference type="GO" id="GO:0000049">
    <property type="term" value="F:tRNA binding"/>
    <property type="evidence" value="ECO:0007669"/>
    <property type="project" value="InterPro"/>
</dbReference>
<gene>
    <name evidence="2" type="ORF">TELCIR_17096</name>
</gene>
<dbReference type="CDD" id="cd19871">
    <property type="entry name" value="DSRM_DUS2L"/>
    <property type="match status" value="1"/>
</dbReference>
<dbReference type="Pfam" id="PF00035">
    <property type="entry name" value="dsrm"/>
    <property type="match status" value="1"/>
</dbReference>
<protein>
    <recommendedName>
        <fullName evidence="1">DRBM domain-containing protein</fullName>
    </recommendedName>
</protein>
<organism evidence="2 3">
    <name type="scientific">Teladorsagia circumcincta</name>
    <name type="common">Brown stomach worm</name>
    <name type="synonym">Ostertagia circumcincta</name>
    <dbReference type="NCBI Taxonomy" id="45464"/>
    <lineage>
        <taxon>Eukaryota</taxon>
        <taxon>Metazoa</taxon>
        <taxon>Ecdysozoa</taxon>
        <taxon>Nematoda</taxon>
        <taxon>Chromadorea</taxon>
        <taxon>Rhabditida</taxon>
        <taxon>Rhabditina</taxon>
        <taxon>Rhabditomorpha</taxon>
        <taxon>Strongyloidea</taxon>
        <taxon>Trichostrongylidae</taxon>
        <taxon>Teladorsagia</taxon>
    </lineage>
</organism>
<dbReference type="EMBL" id="KZ353701">
    <property type="protein sequence ID" value="PIO61383.1"/>
    <property type="molecule type" value="Genomic_DNA"/>
</dbReference>
<dbReference type="Proteomes" id="UP000230423">
    <property type="component" value="Unassembled WGS sequence"/>
</dbReference>
<feature type="domain" description="DRBM" evidence="1">
    <location>
        <begin position="87"/>
        <end position="152"/>
    </location>
</feature>
<dbReference type="Gene3D" id="3.30.160.20">
    <property type="match status" value="1"/>
</dbReference>
<dbReference type="InterPro" id="IPR014720">
    <property type="entry name" value="dsRBD_dom"/>
</dbReference>